<feature type="active site" description="Proton acceptor; for dehydratase activity" evidence="4">
    <location>
        <position position="557"/>
    </location>
</feature>
<comment type="caution">
    <text evidence="7">The sequence shown here is derived from an EMBL/GenBank/DDBJ whole genome shotgun (WGS) entry which is preliminary data.</text>
</comment>
<dbReference type="Proteomes" id="UP001521785">
    <property type="component" value="Unassembled WGS sequence"/>
</dbReference>
<dbReference type="InterPro" id="IPR016036">
    <property type="entry name" value="Malonyl_transacylase_ACP-bd"/>
</dbReference>
<evidence type="ECO:0000256" key="1">
    <source>
        <dbReference type="ARBA" id="ARBA00022450"/>
    </source>
</evidence>
<keyword evidence="2" id="KW-0597">Phosphoprotein</keyword>
<dbReference type="InterPro" id="IPR014043">
    <property type="entry name" value="Acyl_transferase_dom"/>
</dbReference>
<evidence type="ECO:0000256" key="5">
    <source>
        <dbReference type="SAM" id="MobiDB-lite"/>
    </source>
</evidence>
<dbReference type="Pfam" id="PF23114">
    <property type="entry name" value="NAD-bd_HRPKS_sdrA"/>
    <property type="match status" value="1"/>
</dbReference>
<organism evidence="7 8">
    <name type="scientific">Paraconiothyrium brasiliense</name>
    <dbReference type="NCBI Taxonomy" id="300254"/>
    <lineage>
        <taxon>Eukaryota</taxon>
        <taxon>Fungi</taxon>
        <taxon>Dikarya</taxon>
        <taxon>Ascomycota</taxon>
        <taxon>Pezizomycotina</taxon>
        <taxon>Dothideomycetes</taxon>
        <taxon>Pleosporomycetidae</taxon>
        <taxon>Pleosporales</taxon>
        <taxon>Massarineae</taxon>
        <taxon>Didymosphaeriaceae</taxon>
        <taxon>Paraconiothyrium</taxon>
    </lineage>
</organism>
<feature type="active site" description="Proton donor; for dehydratase activity" evidence="4">
    <location>
        <position position="728"/>
    </location>
</feature>
<dbReference type="Pfam" id="PF08659">
    <property type="entry name" value="KR"/>
    <property type="match status" value="1"/>
</dbReference>
<dbReference type="InterPro" id="IPR057326">
    <property type="entry name" value="KR_dom"/>
</dbReference>
<dbReference type="CDD" id="cd05274">
    <property type="entry name" value="KR_FAS_SDR_x"/>
    <property type="match status" value="1"/>
</dbReference>
<dbReference type="InterPro" id="IPR013968">
    <property type="entry name" value="PKS_KR"/>
</dbReference>
<dbReference type="SUPFAM" id="SSF47336">
    <property type="entry name" value="ACP-like"/>
    <property type="match status" value="1"/>
</dbReference>
<reference evidence="7 8" key="1">
    <citation type="submission" date="2024-02" db="EMBL/GenBank/DDBJ databases">
        <title>De novo assembly and annotation of 12 fungi associated with fruit tree decline syndrome in Ontario, Canada.</title>
        <authorList>
            <person name="Sulman M."/>
            <person name="Ellouze W."/>
            <person name="Ilyukhin E."/>
        </authorList>
    </citation>
    <scope>NUCLEOTIDE SEQUENCE [LARGE SCALE GENOMIC DNA]</scope>
    <source>
        <strain evidence="7 8">M42-189</strain>
    </source>
</reference>
<dbReference type="InterPro" id="IPR049551">
    <property type="entry name" value="PKS_DH_C"/>
</dbReference>
<dbReference type="Pfam" id="PF00698">
    <property type="entry name" value="Acyl_transf_1"/>
    <property type="match status" value="1"/>
</dbReference>
<dbReference type="SUPFAM" id="SSF51735">
    <property type="entry name" value="NAD(P)-binding Rossmann-fold domains"/>
    <property type="match status" value="1"/>
</dbReference>
<keyword evidence="8" id="KW-1185">Reference proteome</keyword>
<protein>
    <recommendedName>
        <fullName evidence="6">PKS/mFAS DH domain-containing protein</fullName>
    </recommendedName>
</protein>
<dbReference type="Pfam" id="PF21089">
    <property type="entry name" value="PKS_DH_N"/>
    <property type="match status" value="1"/>
</dbReference>
<evidence type="ECO:0000256" key="3">
    <source>
        <dbReference type="ARBA" id="ARBA00022679"/>
    </source>
</evidence>
<dbReference type="PANTHER" id="PTHR43775:SF20">
    <property type="entry name" value="HYBRID PKS-NRPS SYNTHETASE APDA"/>
    <property type="match status" value="1"/>
</dbReference>
<dbReference type="Gene3D" id="3.40.50.720">
    <property type="entry name" value="NAD(P)-binding Rossmann-like Domain"/>
    <property type="match status" value="1"/>
</dbReference>
<sequence length="1759" mass="193666">MGPGFGGTNVHIVMESFENPLSSESSSKAITLDGTSVFTPFTLSGISEKALTASLEAHLAYLHEKRGLLSLRNLAWTLQYKRSQFEYRWSTAARSHTELVQRLSEKLAAIKASQTTGSTNSTNGFIRGKCVRHPHILAVFPGQGAQYAAMGKGIIEASPSAWDIIDALDQALATLPLEDRPLWKLKDELFLDETQSRLHEAEISQPCTTAIQILLVISLKAAGIKLKAVVGHSSGEIGAAFAAGFISAEDAIRNAYYRGLHSGRTSKTGKQGAMLAVSVSAQEATALCNLPKSQGRITLAAINSSSDVTFSGSFDAIEELEAHLRDNGISTKRLSVNNAYHSKYMLRCSKLYETSLEKMDVGPAATNQNRAIWFSSARPGQQMVSVDPQYWSDNMKHPVFFKDAVSAAFKETGAPDLVLEIGPQPVLERAVRRTITEFDDSSPMYTGLLKRGSDAVTSLSGALGLIWSYFGHEAVDMASLDRMLSGLPQPKLVKGLPTYRWQYDKEYWWQSRYMRKQLQSTTPPTELLGPETHMSASHEARWRQFLDPKQSPWVLDHKIDGVAVLPAAAYVSMIVAAVQNKYGDSGIVSIDVTSLRLQQPVIFASEYAKVETILTMHGLKETFQHISGSITIDFCADQANNGLFTAVVGSFCVTLGKDNDRAYPELLNQPIDLVEVKPETFYRHATKKGLDYHGPFRNIISAKRKKDFATGEILLTPSETDIHPAVLDGLLQGANIAGSFPGASALPDIVMPSFIRRITIFPVRCKEIADRENLVHFQAVRIRYRESSGMLHCANIGVAIQFDGMALAPYRLTTAEDDVKMYSGIIWEPVGLSPQQQVDDVHLQAGEPAQRSNGNASPKDSLFSTDDGCDSCLTLSSTSLKSREPLMILGDMRSLSKELEKELSIAFEHVVCVSSLDDIDTETEIPYAILSLVELEEPMFLNMTRDRWQTIQRLFCEATDVLWLTTGIKSPKTVHAVYANMTIGLARCIRHELRHLRLRILDIDDVSSVTAQFLADAMIRWHNLTATGSTNADSAVHPELCYEGGLTYAPVIYRLRIMNERYNSQHRKIFRRVDPLKEAVELVQARPDTYSFQDVPRTTQSLQQDNHMFFEILQCTQFAFKIKGLGFLHLGICRNAERQLCLVALEKNWSLANVRHDWIFPCAISDSPSHMFLERIVASVVAQTVFDQSSDDGSTVLICPNSAWLSCIKSTAEQCSRSIVAITGNRGSKCEAVTYIPKEALDLAISERIPADTLTFINLSDRAEDKKLFERAREALQDRSVLFKDTDAIFRTRAILKSGDSGGTSKALDFLKRVAVGVSQNSSKHAPGANNTTEAQDEVQSDAYHPATAIMNWSQPTVQVPLRTASHAVRFTANRTYLIVGSSDIARSICEWMVKKGAKFLIMTSRNTNTVTAWAHDMRNKGVTLRLHSADITSEASLDHIVNTTKSPNAETEVALPALGGIIDLATVFRDGAFSNISYNAFKAVADVKAKGSLLLHNASAHESLEFFILTSSLSYMIGNPGQANYNAGNAFMASLARYRRSIGLPASVVHLGTVAGIGYMARQEFATQGNLIGDDVRSGVYPISERDLHQIFAEAVLASPVESALDPEIVTGLRDIESSVGHRLPFVQEPMFKNVVKDSSSTPSMPSFEATPQLPLREQLAFAIRSEGSAAGVSEAAFRTVRAALIEKLKALLQVSHIDDAKSVIDLGIDSLAVSEMESWVRTELRIRMQRSVFFGGSVRGVIENVVRRLDMDRVLGS</sequence>
<feature type="region of interest" description="Disordered" evidence="5">
    <location>
        <begin position="1321"/>
        <end position="1340"/>
    </location>
</feature>
<feature type="domain" description="PKS/mFAS DH" evidence="6">
    <location>
        <begin position="525"/>
        <end position="816"/>
    </location>
</feature>
<dbReference type="EMBL" id="JAKJXO020000003">
    <property type="protein sequence ID" value="KAL1608555.1"/>
    <property type="molecule type" value="Genomic_DNA"/>
</dbReference>
<accession>A0ABR3RVW1</accession>
<feature type="compositionally biased region" description="Polar residues" evidence="5">
    <location>
        <begin position="1321"/>
        <end position="1334"/>
    </location>
</feature>
<dbReference type="Gene3D" id="3.40.47.10">
    <property type="match status" value="1"/>
</dbReference>
<dbReference type="InterPro" id="IPR036291">
    <property type="entry name" value="NAD(P)-bd_dom_sf"/>
</dbReference>
<dbReference type="InterPro" id="IPR016039">
    <property type="entry name" value="Thiolase-like"/>
</dbReference>
<evidence type="ECO:0000313" key="8">
    <source>
        <dbReference type="Proteomes" id="UP001521785"/>
    </source>
</evidence>
<dbReference type="SMART" id="SM00822">
    <property type="entry name" value="PKS_KR"/>
    <property type="match status" value="1"/>
</dbReference>
<dbReference type="Gene3D" id="1.10.1240.100">
    <property type="match status" value="1"/>
</dbReference>
<evidence type="ECO:0000259" key="6">
    <source>
        <dbReference type="PROSITE" id="PS52019"/>
    </source>
</evidence>
<dbReference type="SMART" id="SM00827">
    <property type="entry name" value="PKS_AT"/>
    <property type="match status" value="1"/>
</dbReference>
<dbReference type="Pfam" id="PF14765">
    <property type="entry name" value="PS-DH"/>
    <property type="match status" value="1"/>
</dbReference>
<keyword evidence="1" id="KW-0596">Phosphopantetheine</keyword>
<evidence type="ECO:0000313" key="7">
    <source>
        <dbReference type="EMBL" id="KAL1608555.1"/>
    </source>
</evidence>
<dbReference type="InterPro" id="IPR042104">
    <property type="entry name" value="PKS_dehydratase_sf"/>
</dbReference>
<dbReference type="InterPro" id="IPR056501">
    <property type="entry name" value="NAD-bd_HRPKS_sdrA"/>
</dbReference>
<dbReference type="SMART" id="SM00826">
    <property type="entry name" value="PKS_DH"/>
    <property type="match status" value="1"/>
</dbReference>
<feature type="region of interest" description="N-terminal hotdog fold" evidence="4">
    <location>
        <begin position="525"/>
        <end position="658"/>
    </location>
</feature>
<dbReference type="Pfam" id="PF22621">
    <property type="entry name" value="CurL-like_PKS_C"/>
    <property type="match status" value="1"/>
</dbReference>
<dbReference type="InterPro" id="IPR049900">
    <property type="entry name" value="PKS_mFAS_DH"/>
</dbReference>
<dbReference type="InterPro" id="IPR049552">
    <property type="entry name" value="PKS_DH_N"/>
</dbReference>
<evidence type="ECO:0000256" key="4">
    <source>
        <dbReference type="PROSITE-ProRule" id="PRU01363"/>
    </source>
</evidence>
<dbReference type="InterPro" id="IPR050091">
    <property type="entry name" value="PKS_NRPS_Biosynth_Enz"/>
</dbReference>
<dbReference type="PANTHER" id="PTHR43775">
    <property type="entry name" value="FATTY ACID SYNTHASE"/>
    <property type="match status" value="1"/>
</dbReference>
<feature type="region of interest" description="C-terminal hotdog fold" evidence="4">
    <location>
        <begin position="673"/>
        <end position="816"/>
    </location>
</feature>
<dbReference type="Gene3D" id="3.40.366.10">
    <property type="entry name" value="Malonyl-Coenzyme A Acyl Carrier Protein, domain 2"/>
    <property type="match status" value="1"/>
</dbReference>
<dbReference type="InterPro" id="IPR036736">
    <property type="entry name" value="ACP-like_sf"/>
</dbReference>
<evidence type="ECO:0000256" key="2">
    <source>
        <dbReference type="ARBA" id="ARBA00022553"/>
    </source>
</evidence>
<dbReference type="SUPFAM" id="SSF52151">
    <property type="entry name" value="FabD/lysophospholipase-like"/>
    <property type="match status" value="1"/>
</dbReference>
<name>A0ABR3RVW1_9PLEO</name>
<dbReference type="PROSITE" id="PS52019">
    <property type="entry name" value="PKS_MFAS_DH"/>
    <property type="match status" value="1"/>
</dbReference>
<keyword evidence="3" id="KW-0808">Transferase</keyword>
<proteinExistence type="predicted"/>
<dbReference type="Gene3D" id="3.10.129.110">
    <property type="entry name" value="Polyketide synthase dehydratase"/>
    <property type="match status" value="1"/>
</dbReference>
<dbReference type="SUPFAM" id="SSF55048">
    <property type="entry name" value="Probable ACP-binding domain of malonyl-CoA ACP transacylase"/>
    <property type="match status" value="1"/>
</dbReference>
<dbReference type="InterPro" id="IPR020807">
    <property type="entry name" value="PKS_DH"/>
</dbReference>
<dbReference type="InterPro" id="IPR016035">
    <property type="entry name" value="Acyl_Trfase/lysoPLipase"/>
</dbReference>
<dbReference type="InterPro" id="IPR001227">
    <property type="entry name" value="Ac_transferase_dom_sf"/>
</dbReference>
<gene>
    <name evidence="7" type="ORF">SLS60_003497</name>
</gene>